<evidence type="ECO:0000313" key="3">
    <source>
        <dbReference type="EMBL" id="SUU36491.1"/>
    </source>
</evidence>
<dbReference type="OrthoDB" id="9797574at2"/>
<dbReference type="Proteomes" id="UP000254507">
    <property type="component" value="Unassembled WGS sequence"/>
</dbReference>
<feature type="domain" description="Restriction endonuclease type II EcoRII C-terminal" evidence="1">
    <location>
        <begin position="132"/>
        <end position="284"/>
    </location>
</feature>
<dbReference type="EMBL" id="NLFK01000005">
    <property type="protein sequence ID" value="OZN24931.1"/>
    <property type="molecule type" value="Genomic_DNA"/>
</dbReference>
<dbReference type="Gene3D" id="3.40.91.80">
    <property type="match status" value="1"/>
</dbReference>
<accession>A0A263HCX0</accession>
<dbReference type="AlphaFoldDB" id="A0A263HCX0"/>
<dbReference type="SUPFAM" id="SSF52980">
    <property type="entry name" value="Restriction endonuclease-like"/>
    <property type="match status" value="1"/>
</dbReference>
<dbReference type="InterPro" id="IPR011335">
    <property type="entry name" value="Restrct_endonuc-II-like"/>
</dbReference>
<dbReference type="RefSeq" id="WP_094946384.1">
    <property type="nucleotide sequence ID" value="NZ_NLFK01000005.1"/>
</dbReference>
<dbReference type="GO" id="GO:0009307">
    <property type="term" value="P:DNA restriction-modification system"/>
    <property type="evidence" value="ECO:0007669"/>
    <property type="project" value="InterPro"/>
</dbReference>
<dbReference type="InParanoid" id="A0A263HCX0"/>
<protein>
    <submittedName>
        <fullName evidence="3">EcoRII C terminal</fullName>
    </submittedName>
    <submittedName>
        <fullName evidence="2">Type II restriction endonuclease</fullName>
    </submittedName>
</protein>
<dbReference type="Proteomes" id="UP000215738">
    <property type="component" value="Unassembled WGS sequence"/>
</dbReference>
<dbReference type="REBASE" id="375776">
    <property type="entry name" value="Ase10851ORF1239P"/>
</dbReference>
<gene>
    <name evidence="2" type="ORF">CFY87_06275</name>
    <name evidence="3" type="ORF">NCTC10851_01240</name>
</gene>
<evidence type="ECO:0000313" key="5">
    <source>
        <dbReference type="Proteomes" id="UP000254507"/>
    </source>
</evidence>
<sequence length="300" mass="34957">MKTETIEVLFKLPESEEHHFADFIKKQRDLLISSPKENAKKATEKNAKIIKKLLKENKISDVIIHLREHSYEEYLKEESILNGVILKEISRKFDTPHHIFAKLSDRLFTLNINQKDEFQQELIETFGNYAGAISPYIYQLCLSNTQSRRSRAGKTFEGIIYFLYENFGYTFNSQAQVGRKEFSKLGLGKIVDSILPSVEAFNERRDKTIIGSMKTTLRERWQEVVEEVSRSNIPCIYLLTVDDDISENKAIQMGNHNIVLVVINSVKNQPHLKDKRSIINFENYFLEEIPNIMKYWGENA</sequence>
<keyword evidence="2" id="KW-0255">Endonuclease</keyword>
<evidence type="ECO:0000313" key="4">
    <source>
        <dbReference type="Proteomes" id="UP000215738"/>
    </source>
</evidence>
<name>A0A263HCX0_9PAST</name>
<dbReference type="InterPro" id="IPR038365">
    <property type="entry name" value="EcoRII_C_sf"/>
</dbReference>
<keyword evidence="2" id="KW-0378">Hydrolase</keyword>
<reference evidence="2 4" key="1">
    <citation type="submission" date="2017-07" db="EMBL/GenBank/DDBJ databases">
        <title>Virulence factors identified in Actinobacillus seminis.</title>
        <authorList>
            <person name="Negrete-Abascal E."/>
            <person name="Vaca-Pacheco S."/>
            <person name="Montes-Garcia F."/>
            <person name="Leyto-Gil A.M."/>
            <person name="Fragoso-Garcia E."/>
            <person name="Carvente-Garcia R."/>
            <person name="Perez-Agueros S."/>
            <person name="Castelan-Sanchez H.G."/>
            <person name="Garcia-Molina A."/>
            <person name="Villamar T.E."/>
            <person name="Vazquez-Cruz C."/>
        </authorList>
    </citation>
    <scope>NUCLEOTIDE SEQUENCE [LARGE SCALE GENOMIC DNA]</scope>
    <source>
        <strain evidence="2 4">ATCC 15768</strain>
    </source>
</reference>
<dbReference type="InterPro" id="IPR015109">
    <property type="entry name" value="Restrct_endonuc_II_EcoRII_C"/>
</dbReference>
<dbReference type="EMBL" id="UFSB01000001">
    <property type="protein sequence ID" value="SUU36491.1"/>
    <property type="molecule type" value="Genomic_DNA"/>
</dbReference>
<keyword evidence="4" id="KW-1185">Reference proteome</keyword>
<dbReference type="GO" id="GO:0003677">
    <property type="term" value="F:DNA binding"/>
    <property type="evidence" value="ECO:0007669"/>
    <property type="project" value="InterPro"/>
</dbReference>
<evidence type="ECO:0000259" key="1">
    <source>
        <dbReference type="Pfam" id="PF09019"/>
    </source>
</evidence>
<dbReference type="REBASE" id="245594">
    <property type="entry name" value="Ase15768ORF6280P"/>
</dbReference>
<proteinExistence type="predicted"/>
<organism evidence="3 5">
    <name type="scientific">Actinobacillus seminis</name>
    <dbReference type="NCBI Taxonomy" id="722"/>
    <lineage>
        <taxon>Bacteria</taxon>
        <taxon>Pseudomonadati</taxon>
        <taxon>Pseudomonadota</taxon>
        <taxon>Gammaproteobacteria</taxon>
        <taxon>Pasteurellales</taxon>
        <taxon>Pasteurellaceae</taxon>
        <taxon>Actinobacillus</taxon>
    </lineage>
</organism>
<dbReference type="Pfam" id="PF09019">
    <property type="entry name" value="EcoRII-C"/>
    <property type="match status" value="1"/>
</dbReference>
<reference evidence="3 5" key="2">
    <citation type="submission" date="2018-06" db="EMBL/GenBank/DDBJ databases">
        <authorList>
            <consortium name="Pathogen Informatics"/>
            <person name="Doyle S."/>
        </authorList>
    </citation>
    <scope>NUCLEOTIDE SEQUENCE [LARGE SCALE GENOMIC DNA]</scope>
    <source>
        <strain evidence="3 5">NCTC10851</strain>
    </source>
</reference>
<dbReference type="CDD" id="cd22320">
    <property type="entry name" value="Ecl18kI-like"/>
    <property type="match status" value="1"/>
</dbReference>
<evidence type="ECO:0000313" key="2">
    <source>
        <dbReference type="EMBL" id="OZN24931.1"/>
    </source>
</evidence>
<dbReference type="GO" id="GO:0009036">
    <property type="term" value="F:type II site-specific deoxyribonuclease activity"/>
    <property type="evidence" value="ECO:0007669"/>
    <property type="project" value="InterPro"/>
</dbReference>
<keyword evidence="2" id="KW-0540">Nuclease</keyword>